<name>A0ABT4EW13_9BACI</name>
<gene>
    <name evidence="1" type="ORF">M5W82_23615</name>
</gene>
<protein>
    <submittedName>
        <fullName evidence="1">Uncharacterized protein</fullName>
    </submittedName>
</protein>
<proteinExistence type="predicted"/>
<accession>A0ABT4EW13</accession>
<evidence type="ECO:0000313" key="1">
    <source>
        <dbReference type="EMBL" id="MCY9549868.1"/>
    </source>
</evidence>
<organism evidence="1 2">
    <name type="scientific">Lysinibacillus xylanilyticus</name>
    <dbReference type="NCBI Taxonomy" id="582475"/>
    <lineage>
        <taxon>Bacteria</taxon>
        <taxon>Bacillati</taxon>
        <taxon>Bacillota</taxon>
        <taxon>Bacilli</taxon>
        <taxon>Bacillales</taxon>
        <taxon>Bacillaceae</taxon>
        <taxon>Lysinibacillus</taxon>
    </lineage>
</organism>
<dbReference type="Proteomes" id="UP001527052">
    <property type="component" value="Unassembled WGS sequence"/>
</dbReference>
<evidence type="ECO:0000313" key="2">
    <source>
        <dbReference type="Proteomes" id="UP001527052"/>
    </source>
</evidence>
<reference evidence="1 2" key="1">
    <citation type="submission" date="2022-05" db="EMBL/GenBank/DDBJ databases">
        <title>Genome Sequencing of Bee-Associated Microbes.</title>
        <authorList>
            <person name="Dunlap C."/>
        </authorList>
    </citation>
    <scope>NUCLEOTIDE SEQUENCE [LARGE SCALE GENOMIC DNA]</scope>
    <source>
        <strain evidence="1 2">NRRL BD-083</strain>
    </source>
</reference>
<dbReference type="EMBL" id="JAMDLZ010000058">
    <property type="protein sequence ID" value="MCY9549868.1"/>
    <property type="molecule type" value="Genomic_DNA"/>
</dbReference>
<sequence length="70" mass="8172">MFPLVQGIKVRSHVMNEIEVIFKDFDDEIIDKKAVRGKVRKLQKDLKNQLSLGHFDTVNSKKYPKCKRLG</sequence>
<comment type="caution">
    <text evidence="1">The sequence shown here is derived from an EMBL/GenBank/DDBJ whole genome shotgun (WGS) entry which is preliminary data.</text>
</comment>
<keyword evidence="2" id="KW-1185">Reference proteome</keyword>
<dbReference type="RefSeq" id="WP_268639760.1">
    <property type="nucleotide sequence ID" value="NZ_JAMDLZ010000058.1"/>
</dbReference>